<accession>A0ABD1Z097</accession>
<evidence type="ECO:0000313" key="3">
    <source>
        <dbReference type="Proteomes" id="UP001605036"/>
    </source>
</evidence>
<name>A0ABD1Z097_9MARC</name>
<reference evidence="2 3" key="1">
    <citation type="submission" date="2024-09" db="EMBL/GenBank/DDBJ databases">
        <title>Chromosome-scale assembly of Riccia fluitans.</title>
        <authorList>
            <person name="Paukszto L."/>
            <person name="Sawicki J."/>
            <person name="Karawczyk K."/>
            <person name="Piernik-Szablinska J."/>
            <person name="Szczecinska M."/>
            <person name="Mazdziarz M."/>
        </authorList>
    </citation>
    <scope>NUCLEOTIDE SEQUENCE [LARGE SCALE GENOMIC DNA]</scope>
    <source>
        <strain evidence="2">Rf_01</strain>
        <tissue evidence="2">Aerial parts of the thallus</tissue>
    </source>
</reference>
<gene>
    <name evidence="2" type="ORF">R1flu_007932</name>
</gene>
<organism evidence="2 3">
    <name type="scientific">Riccia fluitans</name>
    <dbReference type="NCBI Taxonomy" id="41844"/>
    <lineage>
        <taxon>Eukaryota</taxon>
        <taxon>Viridiplantae</taxon>
        <taxon>Streptophyta</taxon>
        <taxon>Embryophyta</taxon>
        <taxon>Marchantiophyta</taxon>
        <taxon>Marchantiopsida</taxon>
        <taxon>Marchantiidae</taxon>
        <taxon>Marchantiales</taxon>
        <taxon>Ricciaceae</taxon>
        <taxon>Riccia</taxon>
    </lineage>
</organism>
<proteinExistence type="predicted"/>
<dbReference type="PANTHER" id="PTHR31751">
    <property type="entry name" value="SI:CH211-108C17.2-RELATED-RELATED"/>
    <property type="match status" value="1"/>
</dbReference>
<comment type="caution">
    <text evidence="2">The sequence shown here is derived from an EMBL/GenBank/DDBJ whole genome shotgun (WGS) entry which is preliminary data.</text>
</comment>
<feature type="compositionally biased region" description="Polar residues" evidence="1">
    <location>
        <begin position="83"/>
        <end position="92"/>
    </location>
</feature>
<evidence type="ECO:0000256" key="1">
    <source>
        <dbReference type="SAM" id="MobiDB-lite"/>
    </source>
</evidence>
<dbReference type="AlphaFoldDB" id="A0ABD1Z097"/>
<dbReference type="Proteomes" id="UP001605036">
    <property type="component" value="Unassembled WGS sequence"/>
</dbReference>
<keyword evidence="3" id="KW-1185">Reference proteome</keyword>
<protein>
    <submittedName>
        <fullName evidence="2">Uncharacterized protein</fullName>
    </submittedName>
</protein>
<feature type="compositionally biased region" description="Acidic residues" evidence="1">
    <location>
        <begin position="93"/>
        <end position="110"/>
    </location>
</feature>
<evidence type="ECO:0000313" key="2">
    <source>
        <dbReference type="EMBL" id="KAL2636453.1"/>
    </source>
</evidence>
<dbReference type="EMBL" id="JBHFFA010000003">
    <property type="protein sequence ID" value="KAL2636453.1"/>
    <property type="molecule type" value="Genomic_DNA"/>
</dbReference>
<sequence length="378" mass="43261">MTRPPRPKYPSDSKNYHEIRRPGCAQTIRLPEELLDTYVTLRRCLGTKTSHATVIRFLFEAADATITAVIQAEDARIIQDSQLHPSVSNCNQEEPEFEDVEDSEDEELSNEETREKAGLGGVDVDSVLCADSQLENVIRNPPLRVFPDASYGFCSKMKEVGSSWKIETMALEQALTMLKQKGLTIEEVVHDDNAFVDAILIQYGILSSKDLWHKCKNIMSKFKEVLQEKRRTPSNCSVEAATTIAQVVVFSIQQLKDFCKENGLPGGETHKAVKDFLKKYLTENKMKFYLRARENFISEMFHLVINKYATKRIHFNASHTTRLACAALDWNENICHEVRVVYNRVSNDTAVRWHARTNRDLVARMEIWKAKLKSRVFA</sequence>
<dbReference type="PANTHER" id="PTHR31751:SF7">
    <property type="entry name" value="THAP-TYPE DOMAIN-CONTAINING PROTEIN"/>
    <property type="match status" value="1"/>
</dbReference>
<feature type="region of interest" description="Disordered" evidence="1">
    <location>
        <begin position="83"/>
        <end position="116"/>
    </location>
</feature>